<keyword evidence="1" id="KW-1133">Transmembrane helix</keyword>
<evidence type="ECO:0000313" key="2">
    <source>
        <dbReference type="EMBL" id="XBS49769.1"/>
    </source>
</evidence>
<reference evidence="2" key="1">
    <citation type="submission" date="2024-04" db="EMBL/GenBank/DDBJ databases">
        <authorList>
            <person name="Jaglan A.B."/>
            <person name="Vashisth M."/>
            <person name="Anand T."/>
            <person name="Virmani N."/>
            <person name="Bera B."/>
            <person name="Vaid R."/>
        </authorList>
    </citation>
    <scope>NUCLEOTIDE SEQUENCE</scope>
</reference>
<name>A0AAU7PI72_9CAUD</name>
<evidence type="ECO:0000256" key="1">
    <source>
        <dbReference type="SAM" id="Phobius"/>
    </source>
</evidence>
<protein>
    <recommendedName>
        <fullName evidence="3">Cyclic nucleotide-binding domain-containing protein</fullName>
    </recommendedName>
</protein>
<dbReference type="EMBL" id="PP595732">
    <property type="protein sequence ID" value="XBS49769.1"/>
    <property type="molecule type" value="Genomic_DNA"/>
</dbReference>
<keyword evidence="1" id="KW-0812">Transmembrane</keyword>
<sequence>MLHLCIIEAIRDKMVVNNMIGGSMFQKLVREHPTLQEHWHTLLEKGFIENSKGCIALVRKYAADERVLIIRDAKNSILYTIRVGRLEVTRGVDSQNPMTYTFRVGDMGKLDTRDLEEAFDHYEGFESAIRDLYRTIDRVINEHKKSLGWGYRIKDWFRNPPNKIFFAVFIIYTIISILVYFYPLF</sequence>
<accession>A0AAU7PI72</accession>
<feature type="transmembrane region" description="Helical" evidence="1">
    <location>
        <begin position="164"/>
        <end position="182"/>
    </location>
</feature>
<organism evidence="2">
    <name type="scientific">Salmonella phage SalP219</name>
    <dbReference type="NCBI Taxonomy" id="3158864"/>
    <lineage>
        <taxon>Viruses</taxon>
        <taxon>Duplodnaviria</taxon>
        <taxon>Heunggongvirae</taxon>
        <taxon>Uroviricota</taxon>
        <taxon>Caudoviricetes</taxon>
        <taxon>Vequintavirinae</taxon>
        <taxon>Seunavirus</taxon>
    </lineage>
</organism>
<keyword evidence="1" id="KW-0472">Membrane</keyword>
<evidence type="ECO:0008006" key="3">
    <source>
        <dbReference type="Google" id="ProtNLM"/>
    </source>
</evidence>
<proteinExistence type="predicted"/>